<evidence type="ECO:0000256" key="2">
    <source>
        <dbReference type="SAM" id="Phobius"/>
    </source>
</evidence>
<dbReference type="PANTHER" id="PTHR40040">
    <property type="entry name" value="SMALL HYDROPHOBIC PROTEIN-RELATED"/>
    <property type="match status" value="1"/>
</dbReference>
<feature type="region of interest" description="Disordered" evidence="1">
    <location>
        <begin position="1"/>
        <end position="53"/>
    </location>
</feature>
<name>A0A3D8GLX0_9BACI</name>
<evidence type="ECO:0000313" key="3">
    <source>
        <dbReference type="EMBL" id="RDU35464.1"/>
    </source>
</evidence>
<gene>
    <name evidence="3" type="ORF">DRW41_18220</name>
</gene>
<proteinExistence type="predicted"/>
<dbReference type="InterPro" id="IPR055338">
    <property type="entry name" value="YqfX-like"/>
</dbReference>
<dbReference type="AlphaFoldDB" id="A0A3D8GLX0"/>
<dbReference type="PANTHER" id="PTHR40040:SF1">
    <property type="entry name" value="MEMBRANE PROTEIN"/>
    <property type="match status" value="1"/>
</dbReference>
<dbReference type="Proteomes" id="UP000257144">
    <property type="component" value="Unassembled WGS sequence"/>
</dbReference>
<accession>A0A3D8GLX0</accession>
<feature type="compositionally biased region" description="Basic and acidic residues" evidence="1">
    <location>
        <begin position="43"/>
        <end position="53"/>
    </location>
</feature>
<evidence type="ECO:0000256" key="1">
    <source>
        <dbReference type="SAM" id="MobiDB-lite"/>
    </source>
</evidence>
<feature type="transmembrane region" description="Helical" evidence="2">
    <location>
        <begin position="104"/>
        <end position="122"/>
    </location>
</feature>
<dbReference type="EMBL" id="QNQT01000010">
    <property type="protein sequence ID" value="RDU35464.1"/>
    <property type="molecule type" value="Genomic_DNA"/>
</dbReference>
<keyword evidence="2" id="KW-0812">Transmembrane</keyword>
<keyword evidence="2" id="KW-0472">Membrane</keyword>
<sequence length="123" mass="12858">MLLPAPTGTPGVSSTAASQSAVHNDNREETAAELAAPVPIRQNRMEERYDQREMDRDTAGGMLGFAGLALAILSLFIMPVILGAAGIIVGFLAMRRGATKSGGWAIGIGAISLIIGIFITPFF</sequence>
<feature type="compositionally biased region" description="Polar residues" evidence="1">
    <location>
        <begin position="10"/>
        <end position="23"/>
    </location>
</feature>
<reference evidence="3 4" key="1">
    <citation type="submission" date="2018-07" db="EMBL/GenBank/DDBJ databases">
        <title>Bacillus sp. YLB-04 draft genome sequence.</title>
        <authorList>
            <person name="Yu L."/>
            <person name="Tang X."/>
        </authorList>
    </citation>
    <scope>NUCLEOTIDE SEQUENCE [LARGE SCALE GENOMIC DNA]</scope>
    <source>
        <strain evidence="3 4">YLB-04</strain>
    </source>
</reference>
<evidence type="ECO:0008006" key="5">
    <source>
        <dbReference type="Google" id="ProtNLM"/>
    </source>
</evidence>
<comment type="caution">
    <text evidence="3">The sequence shown here is derived from an EMBL/GenBank/DDBJ whole genome shotgun (WGS) entry which is preliminary data.</text>
</comment>
<feature type="transmembrane region" description="Helical" evidence="2">
    <location>
        <begin position="62"/>
        <end position="92"/>
    </location>
</feature>
<keyword evidence="2" id="KW-1133">Transmembrane helix</keyword>
<dbReference type="OrthoDB" id="2943217at2"/>
<organism evidence="3 4">
    <name type="scientific">Neobacillus piezotolerans</name>
    <dbReference type="NCBI Taxonomy" id="2259171"/>
    <lineage>
        <taxon>Bacteria</taxon>
        <taxon>Bacillati</taxon>
        <taxon>Bacillota</taxon>
        <taxon>Bacilli</taxon>
        <taxon>Bacillales</taxon>
        <taxon>Bacillaceae</taxon>
        <taxon>Neobacillus</taxon>
    </lineage>
</organism>
<keyword evidence="4" id="KW-1185">Reference proteome</keyword>
<evidence type="ECO:0000313" key="4">
    <source>
        <dbReference type="Proteomes" id="UP000257144"/>
    </source>
</evidence>
<protein>
    <recommendedName>
        <fullName evidence="5">DUF4190 domain-containing protein</fullName>
    </recommendedName>
</protein>